<keyword evidence="6 14" id="KW-0812">Transmembrane</keyword>
<evidence type="ECO:0000256" key="9">
    <source>
        <dbReference type="ARBA" id="ARBA00023065"/>
    </source>
</evidence>
<keyword evidence="5" id="KW-0410">Iron transport</keyword>
<dbReference type="InterPro" id="IPR012910">
    <property type="entry name" value="Plug_dom"/>
</dbReference>
<keyword evidence="13 14" id="KW-0998">Cell outer membrane</keyword>
<comment type="caution">
    <text evidence="19">The sequence shown here is derived from an EMBL/GenBank/DDBJ whole genome shotgun (WGS) entry which is preliminary data.</text>
</comment>
<dbReference type="Pfam" id="PF07715">
    <property type="entry name" value="Plug"/>
    <property type="match status" value="1"/>
</dbReference>
<dbReference type="eggNOG" id="COG4773">
    <property type="taxonomic scope" value="Bacteria"/>
</dbReference>
<evidence type="ECO:0000256" key="11">
    <source>
        <dbReference type="ARBA" id="ARBA00023136"/>
    </source>
</evidence>
<evidence type="ECO:0000256" key="8">
    <source>
        <dbReference type="ARBA" id="ARBA00023004"/>
    </source>
</evidence>
<evidence type="ECO:0000256" key="15">
    <source>
        <dbReference type="RuleBase" id="RU003357"/>
    </source>
</evidence>
<keyword evidence="4 14" id="KW-1134">Transmembrane beta strand</keyword>
<evidence type="ECO:0000256" key="13">
    <source>
        <dbReference type="ARBA" id="ARBA00023237"/>
    </source>
</evidence>
<dbReference type="CDD" id="cd01347">
    <property type="entry name" value="ligand_gated_channel"/>
    <property type="match status" value="1"/>
</dbReference>
<keyword evidence="10 15" id="KW-0798">TonB box</keyword>
<evidence type="ECO:0000256" key="3">
    <source>
        <dbReference type="ARBA" id="ARBA00022448"/>
    </source>
</evidence>
<dbReference type="GO" id="GO:0038023">
    <property type="term" value="F:signaling receptor activity"/>
    <property type="evidence" value="ECO:0007669"/>
    <property type="project" value="InterPro"/>
</dbReference>
<evidence type="ECO:0000256" key="6">
    <source>
        <dbReference type="ARBA" id="ARBA00022692"/>
    </source>
</evidence>
<dbReference type="STRING" id="1203554.HMPREF1476_01740"/>
<dbReference type="RefSeq" id="WP_016474915.1">
    <property type="nucleotide sequence ID" value="NZ_KE150480.1"/>
</dbReference>
<dbReference type="NCBIfam" id="TIGR01783">
    <property type="entry name" value="TonB-siderophor"/>
    <property type="match status" value="1"/>
</dbReference>
<evidence type="ECO:0000256" key="14">
    <source>
        <dbReference type="PROSITE-ProRule" id="PRU01360"/>
    </source>
</evidence>
<reference evidence="19 20" key="1">
    <citation type="submission" date="2013-04" db="EMBL/GenBank/DDBJ databases">
        <title>The Genome Sequence of Sutterella wadsworthensis HGA0223.</title>
        <authorList>
            <consortium name="The Broad Institute Genomics Platform"/>
            <person name="Earl A."/>
            <person name="Ward D."/>
            <person name="Feldgarden M."/>
            <person name="Gevers D."/>
            <person name="Schmidt T.M."/>
            <person name="Dover J."/>
            <person name="Dai D."/>
            <person name="Walker B."/>
            <person name="Young S."/>
            <person name="Zeng Q."/>
            <person name="Gargeya S."/>
            <person name="Fitzgerald M."/>
            <person name="Haas B."/>
            <person name="Abouelleil A."/>
            <person name="Allen A.W."/>
            <person name="Alvarado L."/>
            <person name="Arachchi H.M."/>
            <person name="Berlin A.M."/>
            <person name="Chapman S.B."/>
            <person name="Gainer-Dewar J."/>
            <person name="Goldberg J."/>
            <person name="Griggs A."/>
            <person name="Gujja S."/>
            <person name="Hansen M."/>
            <person name="Howarth C."/>
            <person name="Imamovic A."/>
            <person name="Ireland A."/>
            <person name="Larimer J."/>
            <person name="McCowan C."/>
            <person name="Murphy C."/>
            <person name="Pearson M."/>
            <person name="Poon T.W."/>
            <person name="Priest M."/>
            <person name="Roberts A."/>
            <person name="Saif S."/>
            <person name="Shea T."/>
            <person name="Sisk P."/>
            <person name="Sykes S."/>
            <person name="Wortman J."/>
            <person name="Nusbaum C."/>
            <person name="Birren B."/>
        </authorList>
    </citation>
    <scope>NUCLEOTIDE SEQUENCE [LARGE SCALE GENOMIC DNA]</scope>
    <source>
        <strain evidence="19 20">HGA0223</strain>
    </source>
</reference>
<dbReference type="GO" id="GO:0009279">
    <property type="term" value="C:cell outer membrane"/>
    <property type="evidence" value="ECO:0007669"/>
    <property type="project" value="UniProtKB-SubCell"/>
</dbReference>
<dbReference type="EMBL" id="ATCF01000024">
    <property type="protein sequence ID" value="EPD98449.1"/>
    <property type="molecule type" value="Genomic_DNA"/>
</dbReference>
<comment type="similarity">
    <text evidence="2 14 15">Belongs to the TonB-dependent receptor family.</text>
</comment>
<feature type="signal peptide" evidence="16">
    <location>
        <begin position="1"/>
        <end position="42"/>
    </location>
</feature>
<gene>
    <name evidence="19" type="ORF">HMPREF1476_01740</name>
</gene>
<keyword evidence="8" id="KW-0408">Iron</keyword>
<keyword evidence="7 16" id="KW-0732">Signal</keyword>
<evidence type="ECO:0000313" key="20">
    <source>
        <dbReference type="Proteomes" id="UP000014400"/>
    </source>
</evidence>
<feature type="chain" id="PRO_5004518470" evidence="16">
    <location>
        <begin position="43"/>
        <end position="716"/>
    </location>
</feature>
<feature type="domain" description="TonB-dependent receptor-like beta-barrel" evidence="17">
    <location>
        <begin position="240"/>
        <end position="686"/>
    </location>
</feature>
<dbReference type="GO" id="GO:0015344">
    <property type="term" value="F:siderophore uptake transmembrane transporter activity"/>
    <property type="evidence" value="ECO:0007669"/>
    <property type="project" value="TreeGrafter"/>
</dbReference>
<dbReference type="InterPro" id="IPR037066">
    <property type="entry name" value="Plug_dom_sf"/>
</dbReference>
<evidence type="ECO:0000259" key="17">
    <source>
        <dbReference type="Pfam" id="PF00593"/>
    </source>
</evidence>
<evidence type="ECO:0000256" key="10">
    <source>
        <dbReference type="ARBA" id="ARBA00023077"/>
    </source>
</evidence>
<dbReference type="InterPro" id="IPR039426">
    <property type="entry name" value="TonB-dep_rcpt-like"/>
</dbReference>
<comment type="subcellular location">
    <subcellularLocation>
        <location evidence="1 14">Cell outer membrane</location>
        <topology evidence="1 14">Multi-pass membrane protein</topology>
    </subcellularLocation>
</comment>
<dbReference type="Gene3D" id="2.170.130.10">
    <property type="entry name" value="TonB-dependent receptor, plug domain"/>
    <property type="match status" value="1"/>
</dbReference>
<evidence type="ECO:0000313" key="19">
    <source>
        <dbReference type="EMBL" id="EPD98449.1"/>
    </source>
</evidence>
<dbReference type="SUPFAM" id="SSF56935">
    <property type="entry name" value="Porins"/>
    <property type="match status" value="1"/>
</dbReference>
<evidence type="ECO:0000256" key="5">
    <source>
        <dbReference type="ARBA" id="ARBA00022496"/>
    </source>
</evidence>
<keyword evidence="12 19" id="KW-0675">Receptor</keyword>
<evidence type="ECO:0000256" key="7">
    <source>
        <dbReference type="ARBA" id="ARBA00022729"/>
    </source>
</evidence>
<dbReference type="Proteomes" id="UP000014400">
    <property type="component" value="Unassembled WGS sequence"/>
</dbReference>
<keyword evidence="11 14" id="KW-0472">Membrane</keyword>
<keyword evidence="20" id="KW-1185">Reference proteome</keyword>
<evidence type="ECO:0000256" key="1">
    <source>
        <dbReference type="ARBA" id="ARBA00004571"/>
    </source>
</evidence>
<dbReference type="PANTHER" id="PTHR32552:SF68">
    <property type="entry name" value="FERRICHROME OUTER MEMBRANE TRANSPORTER_PHAGE RECEPTOR"/>
    <property type="match status" value="1"/>
</dbReference>
<organism evidence="19 20">
    <name type="scientific">Sutterella wadsworthensis HGA0223</name>
    <dbReference type="NCBI Taxonomy" id="1203554"/>
    <lineage>
        <taxon>Bacteria</taxon>
        <taxon>Pseudomonadati</taxon>
        <taxon>Pseudomonadota</taxon>
        <taxon>Betaproteobacteria</taxon>
        <taxon>Burkholderiales</taxon>
        <taxon>Sutterellaceae</taxon>
        <taxon>Sutterella</taxon>
    </lineage>
</organism>
<accession>S3CD20</accession>
<dbReference type="AlphaFoldDB" id="S3CD20"/>
<dbReference type="PATRIC" id="fig|1203554.3.peg.1824"/>
<dbReference type="InterPro" id="IPR036942">
    <property type="entry name" value="Beta-barrel_TonB_sf"/>
</dbReference>
<dbReference type="Pfam" id="PF00593">
    <property type="entry name" value="TonB_dep_Rec_b-barrel"/>
    <property type="match status" value="1"/>
</dbReference>
<dbReference type="HOGENOM" id="CLU_008287_9_0_4"/>
<dbReference type="PROSITE" id="PS52016">
    <property type="entry name" value="TONB_DEPENDENT_REC_3"/>
    <property type="match status" value="1"/>
</dbReference>
<dbReference type="GO" id="GO:0015891">
    <property type="term" value="P:siderophore transport"/>
    <property type="evidence" value="ECO:0007669"/>
    <property type="project" value="InterPro"/>
</dbReference>
<proteinExistence type="inferred from homology"/>
<evidence type="ECO:0000256" key="2">
    <source>
        <dbReference type="ARBA" id="ARBA00009810"/>
    </source>
</evidence>
<evidence type="ECO:0000256" key="4">
    <source>
        <dbReference type="ARBA" id="ARBA00022452"/>
    </source>
</evidence>
<evidence type="ECO:0000259" key="18">
    <source>
        <dbReference type="Pfam" id="PF07715"/>
    </source>
</evidence>
<protein>
    <submittedName>
        <fullName evidence="19">TonB-dependent siderophore receptor</fullName>
    </submittedName>
</protein>
<evidence type="ECO:0000256" key="12">
    <source>
        <dbReference type="ARBA" id="ARBA00023170"/>
    </source>
</evidence>
<keyword evidence="9" id="KW-0406">Ion transport</keyword>
<evidence type="ECO:0000256" key="16">
    <source>
        <dbReference type="SAM" id="SignalP"/>
    </source>
</evidence>
<keyword evidence="3 14" id="KW-0813">Transport</keyword>
<name>S3CD20_9BURK</name>
<dbReference type="Gene3D" id="2.40.170.20">
    <property type="entry name" value="TonB-dependent receptor, beta-barrel domain"/>
    <property type="match status" value="1"/>
</dbReference>
<dbReference type="InterPro" id="IPR010105">
    <property type="entry name" value="TonB_sidphr_rcpt"/>
</dbReference>
<sequence length="716" mass="79548">MNTRKPLSCISTKRPARKRLAIALSLVFSGLGTLSLSQTAAAADDYQTIDGVGVTAQALKIDISTQETPQSVSVISSKTLEEGNIRKLDDSMRYTPGFFSQYGADYDTDWMKMRGFSVTTLIDGHRQFSEGFFQTSVEPFGLESVEIIQGPSSSLFGDSQPGGVVNLVTKKPTKTPQHSVSISGGSNKYVQGGFDFADNATEDGTKRYRIVAMVNREDSFLDGVDKHRVYLAPSFTIDVSDRASLTFLANYLKEKGKPNSAFFPTMGTLHARNGQYISPSTSYALPTDDLDKDQVNFGWELSHEFNDNLKYKQSANFSYTDMYLNVASVYGSKDYYPTLNPQPMLSRNVLINDGIEKAVTFDNNLTYTNTSGLFDNLFQLGFDYQWFKNSWGANTPSGLDWGTVDPFNPSIFTPGDASAYELADYWRNKWQFGIYGQAQTIVNEFLLLKVGARWDKVSIDSGSDDSRIIITKDQLDDTHFSWNAGIMLLNDYGISPYVNYSEAFFANASLAYAGFDNKYLYGLTEPTNTKQIEYGLKLTPNWLDGFVNIAFFNLKQDNAMTPSLVNGAPAWTPVSVQKANGIEVQARASVFKHLTFDVSYTYLDKTDGDDEVRTVMTPKHMASGWVSYNFADLGLSGLTLGAGVRYIGSSVGHYVNEQVPDVTLWDAAVSYVFDKHWRIQGTITNIADKEYVQAADYGTAYYGEGRVARATLTYAW</sequence>
<dbReference type="InterPro" id="IPR000531">
    <property type="entry name" value="Beta-barrel_TonB"/>
</dbReference>
<dbReference type="PANTHER" id="PTHR32552">
    <property type="entry name" value="FERRICHROME IRON RECEPTOR-RELATED"/>
    <property type="match status" value="1"/>
</dbReference>
<feature type="domain" description="TonB-dependent receptor plug" evidence="18">
    <location>
        <begin position="65"/>
        <end position="164"/>
    </location>
</feature>